<proteinExistence type="predicted"/>
<name>A0ACB8QT62_9AGAM</name>
<evidence type="ECO:0000313" key="1">
    <source>
        <dbReference type="EMBL" id="KAI0034878.1"/>
    </source>
</evidence>
<organism evidence="1 2">
    <name type="scientific">Vararia minispora EC-137</name>
    <dbReference type="NCBI Taxonomy" id="1314806"/>
    <lineage>
        <taxon>Eukaryota</taxon>
        <taxon>Fungi</taxon>
        <taxon>Dikarya</taxon>
        <taxon>Basidiomycota</taxon>
        <taxon>Agaricomycotina</taxon>
        <taxon>Agaricomycetes</taxon>
        <taxon>Russulales</taxon>
        <taxon>Lachnocladiaceae</taxon>
        <taxon>Vararia</taxon>
    </lineage>
</organism>
<sequence>MHPFAAFKDTISLTNFGSPFNEDDSDIVLRSSTGVNFQVYKGPLRMASPFFRQLLSLPQGDKPPAEMSSDECYKGLPCICMPEDTQTLHRLLSFIFPVRLVMPNNVKEAVQVLSAMQKYEIKEKATLLRKLL</sequence>
<dbReference type="Proteomes" id="UP000814128">
    <property type="component" value="Unassembled WGS sequence"/>
</dbReference>
<accession>A0ACB8QT62</accession>
<reference evidence="1" key="2">
    <citation type="journal article" date="2022" name="New Phytol.">
        <title>Evolutionary transition to the ectomycorrhizal habit in the genomes of a hyperdiverse lineage of mushroom-forming fungi.</title>
        <authorList>
            <person name="Looney B."/>
            <person name="Miyauchi S."/>
            <person name="Morin E."/>
            <person name="Drula E."/>
            <person name="Courty P.E."/>
            <person name="Kohler A."/>
            <person name="Kuo A."/>
            <person name="LaButti K."/>
            <person name="Pangilinan J."/>
            <person name="Lipzen A."/>
            <person name="Riley R."/>
            <person name="Andreopoulos W."/>
            <person name="He G."/>
            <person name="Johnson J."/>
            <person name="Nolan M."/>
            <person name="Tritt A."/>
            <person name="Barry K.W."/>
            <person name="Grigoriev I.V."/>
            <person name="Nagy L.G."/>
            <person name="Hibbett D."/>
            <person name="Henrissat B."/>
            <person name="Matheny P.B."/>
            <person name="Labbe J."/>
            <person name="Martin F.M."/>
        </authorList>
    </citation>
    <scope>NUCLEOTIDE SEQUENCE</scope>
    <source>
        <strain evidence="1">EC-137</strain>
    </source>
</reference>
<feature type="non-terminal residue" evidence="1">
    <location>
        <position position="132"/>
    </location>
</feature>
<keyword evidence="2" id="KW-1185">Reference proteome</keyword>
<comment type="caution">
    <text evidence="1">The sequence shown here is derived from an EMBL/GenBank/DDBJ whole genome shotgun (WGS) entry which is preliminary data.</text>
</comment>
<reference evidence="1" key="1">
    <citation type="submission" date="2021-02" db="EMBL/GenBank/DDBJ databases">
        <authorList>
            <consortium name="DOE Joint Genome Institute"/>
            <person name="Ahrendt S."/>
            <person name="Looney B.P."/>
            <person name="Miyauchi S."/>
            <person name="Morin E."/>
            <person name="Drula E."/>
            <person name="Courty P.E."/>
            <person name="Chicoki N."/>
            <person name="Fauchery L."/>
            <person name="Kohler A."/>
            <person name="Kuo A."/>
            <person name="Labutti K."/>
            <person name="Pangilinan J."/>
            <person name="Lipzen A."/>
            <person name="Riley R."/>
            <person name="Andreopoulos W."/>
            <person name="He G."/>
            <person name="Johnson J."/>
            <person name="Barry K.W."/>
            <person name="Grigoriev I.V."/>
            <person name="Nagy L."/>
            <person name="Hibbett D."/>
            <person name="Henrissat B."/>
            <person name="Matheny P.B."/>
            <person name="Labbe J."/>
            <person name="Martin F."/>
        </authorList>
    </citation>
    <scope>NUCLEOTIDE SEQUENCE</scope>
    <source>
        <strain evidence="1">EC-137</strain>
    </source>
</reference>
<dbReference type="EMBL" id="MU273493">
    <property type="protein sequence ID" value="KAI0034878.1"/>
    <property type="molecule type" value="Genomic_DNA"/>
</dbReference>
<evidence type="ECO:0000313" key="2">
    <source>
        <dbReference type="Proteomes" id="UP000814128"/>
    </source>
</evidence>
<protein>
    <submittedName>
        <fullName evidence="1">Uncharacterized protein</fullName>
    </submittedName>
</protein>
<gene>
    <name evidence="1" type="ORF">K488DRAFT_44620</name>
</gene>